<feature type="transmembrane region" description="Helical" evidence="7">
    <location>
        <begin position="156"/>
        <end position="172"/>
    </location>
</feature>
<dbReference type="SUPFAM" id="SSF103481">
    <property type="entry name" value="Multidrug resistance efflux transporter EmrE"/>
    <property type="match status" value="2"/>
</dbReference>
<dbReference type="InterPro" id="IPR037185">
    <property type="entry name" value="EmrE-like"/>
</dbReference>
<feature type="transmembrane region" description="Helical" evidence="7">
    <location>
        <begin position="216"/>
        <end position="236"/>
    </location>
</feature>
<evidence type="ECO:0000313" key="9">
    <source>
        <dbReference type="EMBL" id="GEN32136.1"/>
    </source>
</evidence>
<evidence type="ECO:0000256" key="6">
    <source>
        <dbReference type="ARBA" id="ARBA00023136"/>
    </source>
</evidence>
<evidence type="ECO:0000256" key="7">
    <source>
        <dbReference type="SAM" id="Phobius"/>
    </source>
</evidence>
<comment type="caution">
    <text evidence="9">The sequence shown here is derived from an EMBL/GenBank/DDBJ whole genome shotgun (WGS) entry which is preliminary data.</text>
</comment>
<comment type="subcellular location">
    <subcellularLocation>
        <location evidence="1">Cell membrane</location>
        <topology evidence="1">Multi-pass membrane protein</topology>
    </subcellularLocation>
</comment>
<evidence type="ECO:0000256" key="4">
    <source>
        <dbReference type="ARBA" id="ARBA00022692"/>
    </source>
</evidence>
<reference evidence="9 10" key="1">
    <citation type="submission" date="2019-07" db="EMBL/GenBank/DDBJ databases">
        <title>Whole genome shotgun sequence of Cerasibacillus quisquiliarum NBRC 102429.</title>
        <authorList>
            <person name="Hosoyama A."/>
            <person name="Uohara A."/>
            <person name="Ohji S."/>
            <person name="Ichikawa N."/>
        </authorList>
    </citation>
    <scope>NUCLEOTIDE SEQUENCE [LARGE SCALE GENOMIC DNA]</scope>
    <source>
        <strain evidence="9 10">NBRC 102429</strain>
    </source>
</reference>
<sequence length="305" mass="33279">MQAKGNNSLKKHQLKGDLMMLFVTMLWGSSYLFMKMGINTIPEFNLVGLRFVLAFIVSAAVFYKRLKQIDTTIIKYGALLGFFLFGTLSTVTIGMNDTSVSNAGFIFSLTIVFVPLLMAIFFKKIPDAKTIFGISIALIGIGLLTLNNGLNLNKGDFLITLGAIFYALYIIVTDKVTKHVDSINLGIVQLGFAGLFGFTFSFIFENPVMPSTTEAWIAVLALGIFCSAIGFIGQTIAQQYTTPTRTGLIFSLEPVFAALFGFVFVGEVLSAKGYLGAALILIGIISTKIDFKKLGFGKQYSEMDI</sequence>
<feature type="domain" description="EamA" evidence="8">
    <location>
        <begin position="15"/>
        <end position="145"/>
    </location>
</feature>
<gene>
    <name evidence="9" type="ORF">CQU01_23740</name>
</gene>
<dbReference type="InterPro" id="IPR051258">
    <property type="entry name" value="Diverse_Substrate_Transporter"/>
</dbReference>
<protein>
    <submittedName>
        <fullName evidence="9">Multidrug transporter</fullName>
    </submittedName>
</protein>
<organism evidence="9 10">
    <name type="scientific">Cerasibacillus quisquiliarum</name>
    <dbReference type="NCBI Taxonomy" id="227865"/>
    <lineage>
        <taxon>Bacteria</taxon>
        <taxon>Bacillati</taxon>
        <taxon>Bacillota</taxon>
        <taxon>Bacilli</taxon>
        <taxon>Bacillales</taxon>
        <taxon>Bacillaceae</taxon>
        <taxon>Cerasibacillus</taxon>
    </lineage>
</organism>
<feature type="transmembrane region" description="Helical" evidence="7">
    <location>
        <begin position="101"/>
        <end position="122"/>
    </location>
</feature>
<keyword evidence="10" id="KW-1185">Reference proteome</keyword>
<dbReference type="EMBL" id="BJXW01000030">
    <property type="protein sequence ID" value="GEN32136.1"/>
    <property type="molecule type" value="Genomic_DNA"/>
</dbReference>
<dbReference type="GO" id="GO:0005886">
    <property type="term" value="C:plasma membrane"/>
    <property type="evidence" value="ECO:0007669"/>
    <property type="project" value="UniProtKB-SubCell"/>
</dbReference>
<feature type="transmembrane region" description="Helical" evidence="7">
    <location>
        <begin position="248"/>
        <end position="265"/>
    </location>
</feature>
<comment type="similarity">
    <text evidence="2">Belongs to the EamA transporter family.</text>
</comment>
<feature type="domain" description="EamA" evidence="8">
    <location>
        <begin position="154"/>
        <end position="285"/>
    </location>
</feature>
<evidence type="ECO:0000256" key="5">
    <source>
        <dbReference type="ARBA" id="ARBA00022989"/>
    </source>
</evidence>
<evidence type="ECO:0000256" key="3">
    <source>
        <dbReference type="ARBA" id="ARBA00022475"/>
    </source>
</evidence>
<keyword evidence="3" id="KW-1003">Cell membrane</keyword>
<feature type="transmembrane region" description="Helical" evidence="7">
    <location>
        <begin position="20"/>
        <end position="38"/>
    </location>
</feature>
<keyword evidence="4 7" id="KW-0812">Transmembrane</keyword>
<dbReference type="Pfam" id="PF00892">
    <property type="entry name" value="EamA"/>
    <property type="match status" value="2"/>
</dbReference>
<feature type="transmembrane region" description="Helical" evidence="7">
    <location>
        <begin position="184"/>
        <end position="204"/>
    </location>
</feature>
<dbReference type="AlphaFoldDB" id="A0A511UZR1"/>
<dbReference type="RefSeq" id="WP_146938500.1">
    <property type="nucleotide sequence ID" value="NZ_BJXW01000030.1"/>
</dbReference>
<evidence type="ECO:0000256" key="2">
    <source>
        <dbReference type="ARBA" id="ARBA00007362"/>
    </source>
</evidence>
<dbReference type="InterPro" id="IPR000620">
    <property type="entry name" value="EamA_dom"/>
</dbReference>
<feature type="transmembrane region" description="Helical" evidence="7">
    <location>
        <begin position="44"/>
        <end position="64"/>
    </location>
</feature>
<evidence type="ECO:0000256" key="1">
    <source>
        <dbReference type="ARBA" id="ARBA00004651"/>
    </source>
</evidence>
<accession>A0A511UZR1</accession>
<evidence type="ECO:0000313" key="10">
    <source>
        <dbReference type="Proteomes" id="UP000321491"/>
    </source>
</evidence>
<dbReference type="PANTHER" id="PTHR42920">
    <property type="entry name" value="OS03G0707200 PROTEIN-RELATED"/>
    <property type="match status" value="1"/>
</dbReference>
<evidence type="ECO:0000259" key="8">
    <source>
        <dbReference type="Pfam" id="PF00892"/>
    </source>
</evidence>
<feature type="transmembrane region" description="Helical" evidence="7">
    <location>
        <begin position="76"/>
        <end position="95"/>
    </location>
</feature>
<proteinExistence type="inferred from homology"/>
<keyword evidence="5 7" id="KW-1133">Transmembrane helix</keyword>
<dbReference type="PANTHER" id="PTHR42920:SF5">
    <property type="entry name" value="EAMA DOMAIN-CONTAINING PROTEIN"/>
    <property type="match status" value="1"/>
</dbReference>
<feature type="transmembrane region" description="Helical" evidence="7">
    <location>
        <begin position="131"/>
        <end position="150"/>
    </location>
</feature>
<feature type="transmembrane region" description="Helical" evidence="7">
    <location>
        <begin position="271"/>
        <end position="291"/>
    </location>
</feature>
<dbReference type="Proteomes" id="UP000321491">
    <property type="component" value="Unassembled WGS sequence"/>
</dbReference>
<dbReference type="OrthoDB" id="9804865at2"/>
<name>A0A511UZR1_9BACI</name>
<keyword evidence="6 7" id="KW-0472">Membrane</keyword>